<protein>
    <submittedName>
        <fullName evidence="1">Uncharacterized protein</fullName>
    </submittedName>
</protein>
<name>A0ACC1MFI5_9HYPO</name>
<sequence length="139" mass="15591">MAITRRASRFLMLAGVALLVIILIRLLPSSSGSYVSSRVIPKRPKVFEDFDPVNPKQFHPVTSVKPLPTGTPRKLPRVQAPDSVFKQTPETEKRRQAVRKAFDRSFGAYKKYAWLQDEVTPVTGHGKDTFGGWAATLRL</sequence>
<reference evidence="1" key="1">
    <citation type="submission" date="2022-08" db="EMBL/GenBank/DDBJ databases">
        <title>Genome Sequence of Lecanicillium fungicola.</title>
        <authorList>
            <person name="Buettner E."/>
        </authorList>
    </citation>
    <scope>NUCLEOTIDE SEQUENCE</scope>
    <source>
        <strain evidence="1">Babe33</strain>
    </source>
</reference>
<dbReference type="Proteomes" id="UP001143910">
    <property type="component" value="Unassembled WGS sequence"/>
</dbReference>
<dbReference type="EMBL" id="JANJQO010002984">
    <property type="protein sequence ID" value="KAJ2965447.1"/>
    <property type="molecule type" value="Genomic_DNA"/>
</dbReference>
<evidence type="ECO:0000313" key="2">
    <source>
        <dbReference type="Proteomes" id="UP001143910"/>
    </source>
</evidence>
<keyword evidence="2" id="KW-1185">Reference proteome</keyword>
<gene>
    <name evidence="1" type="ORF">NQ176_g10609</name>
</gene>
<evidence type="ECO:0000313" key="1">
    <source>
        <dbReference type="EMBL" id="KAJ2965447.1"/>
    </source>
</evidence>
<accession>A0ACC1MFI5</accession>
<organism evidence="1 2">
    <name type="scientific">Zarea fungicola</name>
    <dbReference type="NCBI Taxonomy" id="93591"/>
    <lineage>
        <taxon>Eukaryota</taxon>
        <taxon>Fungi</taxon>
        <taxon>Dikarya</taxon>
        <taxon>Ascomycota</taxon>
        <taxon>Pezizomycotina</taxon>
        <taxon>Sordariomycetes</taxon>
        <taxon>Hypocreomycetidae</taxon>
        <taxon>Hypocreales</taxon>
        <taxon>Cordycipitaceae</taxon>
        <taxon>Zarea</taxon>
    </lineage>
</organism>
<proteinExistence type="predicted"/>
<comment type="caution">
    <text evidence="1">The sequence shown here is derived from an EMBL/GenBank/DDBJ whole genome shotgun (WGS) entry which is preliminary data.</text>
</comment>